<evidence type="ECO:0000256" key="2">
    <source>
        <dbReference type="ARBA" id="ARBA00023012"/>
    </source>
</evidence>
<dbReference type="InterPro" id="IPR011006">
    <property type="entry name" value="CheY-like_superfamily"/>
</dbReference>
<gene>
    <name evidence="10" type="ORF">SAMN04488117_11188</name>
</gene>
<dbReference type="InterPro" id="IPR036388">
    <property type="entry name" value="WH-like_DNA-bd_sf"/>
</dbReference>
<feature type="domain" description="OmpR/PhoB-type" evidence="9">
    <location>
        <begin position="124"/>
        <end position="220"/>
    </location>
</feature>
<dbReference type="EMBL" id="FNBL01000011">
    <property type="protein sequence ID" value="SDG07451.1"/>
    <property type="molecule type" value="Genomic_DNA"/>
</dbReference>
<dbReference type="AlphaFoldDB" id="A0A1G7R9H7"/>
<dbReference type="PANTHER" id="PTHR48111">
    <property type="entry name" value="REGULATOR OF RPOS"/>
    <property type="match status" value="1"/>
</dbReference>
<proteinExistence type="predicted"/>
<keyword evidence="4 7" id="KW-0238">DNA-binding</keyword>
<evidence type="ECO:0000256" key="4">
    <source>
        <dbReference type="ARBA" id="ARBA00023125"/>
    </source>
</evidence>
<dbReference type="InterPro" id="IPR001867">
    <property type="entry name" value="OmpR/PhoB-type_DNA-bd"/>
</dbReference>
<evidence type="ECO:0000259" key="8">
    <source>
        <dbReference type="PROSITE" id="PS50110"/>
    </source>
</evidence>
<dbReference type="CDD" id="cd00383">
    <property type="entry name" value="trans_reg_C"/>
    <property type="match status" value="1"/>
</dbReference>
<dbReference type="PROSITE" id="PS50110">
    <property type="entry name" value="RESPONSE_REGULATORY"/>
    <property type="match status" value="1"/>
</dbReference>
<evidence type="ECO:0000313" key="11">
    <source>
        <dbReference type="Proteomes" id="UP000182284"/>
    </source>
</evidence>
<evidence type="ECO:0000256" key="5">
    <source>
        <dbReference type="ARBA" id="ARBA00023163"/>
    </source>
</evidence>
<evidence type="ECO:0000259" key="9">
    <source>
        <dbReference type="PROSITE" id="PS51755"/>
    </source>
</evidence>
<dbReference type="Gene3D" id="3.40.50.2300">
    <property type="match status" value="1"/>
</dbReference>
<dbReference type="RefSeq" id="WP_074646370.1">
    <property type="nucleotide sequence ID" value="NZ_FNBL01000011.1"/>
</dbReference>
<evidence type="ECO:0000256" key="3">
    <source>
        <dbReference type="ARBA" id="ARBA00023015"/>
    </source>
</evidence>
<dbReference type="InterPro" id="IPR039420">
    <property type="entry name" value="WalR-like"/>
</dbReference>
<dbReference type="SUPFAM" id="SSF52172">
    <property type="entry name" value="CheY-like"/>
    <property type="match status" value="1"/>
</dbReference>
<evidence type="ECO:0000313" key="10">
    <source>
        <dbReference type="EMBL" id="SDG07451.1"/>
    </source>
</evidence>
<keyword evidence="3" id="KW-0805">Transcription regulation</keyword>
<organism evidence="10 11">
    <name type="scientific">Celeribacter baekdonensis</name>
    <dbReference type="NCBI Taxonomy" id="875171"/>
    <lineage>
        <taxon>Bacteria</taxon>
        <taxon>Pseudomonadati</taxon>
        <taxon>Pseudomonadota</taxon>
        <taxon>Alphaproteobacteria</taxon>
        <taxon>Rhodobacterales</taxon>
        <taxon>Roseobacteraceae</taxon>
        <taxon>Celeribacter</taxon>
    </lineage>
</organism>
<feature type="domain" description="Response regulatory" evidence="8">
    <location>
        <begin position="2"/>
        <end position="116"/>
    </location>
</feature>
<dbReference type="Pfam" id="PF00072">
    <property type="entry name" value="Response_reg"/>
    <property type="match status" value="1"/>
</dbReference>
<evidence type="ECO:0000256" key="7">
    <source>
        <dbReference type="PROSITE-ProRule" id="PRU01091"/>
    </source>
</evidence>
<dbReference type="GO" id="GO:0005829">
    <property type="term" value="C:cytosol"/>
    <property type="evidence" value="ECO:0007669"/>
    <property type="project" value="TreeGrafter"/>
</dbReference>
<dbReference type="Proteomes" id="UP000182284">
    <property type="component" value="Unassembled WGS sequence"/>
</dbReference>
<name>A0A1G7R9H7_9RHOB</name>
<dbReference type="SMART" id="SM00448">
    <property type="entry name" value="REC"/>
    <property type="match status" value="1"/>
</dbReference>
<keyword evidence="1 6" id="KW-0597">Phosphoprotein</keyword>
<sequence>MRIAIIEDNENLAKGIKNSLEDQGLGVNWIANGIDGAAFLRQENPDVAIIDVNLPGQDGLSIVREIRQRGDTIPVLILTAMGKTSERVMGLEAGADDYLVKPFEMAELIARVRALARRRPILQSPTTEIGALRYHSQSRTLQGPAGDLELPRRELALFECLLDNRGRIISRDRISDTLYGTGAEIDSNAIELLVSRLRRKLDGSGVLIRTARGLGYMLDEEKP</sequence>
<evidence type="ECO:0000256" key="6">
    <source>
        <dbReference type="PROSITE-ProRule" id="PRU00169"/>
    </source>
</evidence>
<dbReference type="SMART" id="SM00862">
    <property type="entry name" value="Trans_reg_C"/>
    <property type="match status" value="1"/>
</dbReference>
<keyword evidence="2" id="KW-0902">Two-component regulatory system</keyword>
<feature type="modified residue" description="4-aspartylphosphate" evidence="6">
    <location>
        <position position="51"/>
    </location>
</feature>
<dbReference type="GO" id="GO:0006355">
    <property type="term" value="P:regulation of DNA-templated transcription"/>
    <property type="evidence" value="ECO:0007669"/>
    <property type="project" value="InterPro"/>
</dbReference>
<dbReference type="GO" id="GO:0032993">
    <property type="term" value="C:protein-DNA complex"/>
    <property type="evidence" value="ECO:0007669"/>
    <property type="project" value="TreeGrafter"/>
</dbReference>
<dbReference type="InterPro" id="IPR001789">
    <property type="entry name" value="Sig_transdc_resp-reg_receiver"/>
</dbReference>
<dbReference type="FunFam" id="3.40.50.2300:FF:000002">
    <property type="entry name" value="DNA-binding response regulator PhoP"/>
    <property type="match status" value="1"/>
</dbReference>
<accession>A0A1G7R9H7</accession>
<dbReference type="Pfam" id="PF00486">
    <property type="entry name" value="Trans_reg_C"/>
    <property type="match status" value="1"/>
</dbReference>
<dbReference type="Gene3D" id="6.10.250.690">
    <property type="match status" value="1"/>
</dbReference>
<dbReference type="GO" id="GO:0000976">
    <property type="term" value="F:transcription cis-regulatory region binding"/>
    <property type="evidence" value="ECO:0007669"/>
    <property type="project" value="TreeGrafter"/>
</dbReference>
<dbReference type="GO" id="GO:0000156">
    <property type="term" value="F:phosphorelay response regulator activity"/>
    <property type="evidence" value="ECO:0007669"/>
    <property type="project" value="TreeGrafter"/>
</dbReference>
<evidence type="ECO:0000256" key="1">
    <source>
        <dbReference type="ARBA" id="ARBA00022553"/>
    </source>
</evidence>
<reference evidence="10 11" key="1">
    <citation type="submission" date="2016-10" db="EMBL/GenBank/DDBJ databases">
        <authorList>
            <person name="de Groot N.N."/>
        </authorList>
    </citation>
    <scope>NUCLEOTIDE SEQUENCE [LARGE SCALE GENOMIC DNA]</scope>
    <source>
        <strain evidence="10 11">DSM 27375</strain>
    </source>
</reference>
<dbReference type="OrthoDB" id="7643224at2"/>
<keyword evidence="5" id="KW-0804">Transcription</keyword>
<dbReference type="PROSITE" id="PS51755">
    <property type="entry name" value="OMPR_PHOB"/>
    <property type="match status" value="1"/>
</dbReference>
<dbReference type="PANTHER" id="PTHR48111:SF67">
    <property type="entry name" value="TRANSCRIPTIONAL REGULATORY PROTEIN TCTD"/>
    <property type="match status" value="1"/>
</dbReference>
<protein>
    <submittedName>
        <fullName evidence="10">Two-component system, OmpR family, response regulator</fullName>
    </submittedName>
</protein>
<dbReference type="Gene3D" id="1.10.10.10">
    <property type="entry name" value="Winged helix-like DNA-binding domain superfamily/Winged helix DNA-binding domain"/>
    <property type="match status" value="1"/>
</dbReference>
<feature type="DNA-binding region" description="OmpR/PhoB-type" evidence="7">
    <location>
        <begin position="124"/>
        <end position="220"/>
    </location>
</feature>